<dbReference type="InterPro" id="IPR036249">
    <property type="entry name" value="Thioredoxin-like_sf"/>
</dbReference>
<protein>
    <submittedName>
        <fullName evidence="2">NrdH-redoxin</fullName>
    </submittedName>
</protein>
<proteinExistence type="predicted"/>
<gene>
    <name evidence="2" type="ORF">A1332_04350</name>
</gene>
<keyword evidence="1" id="KW-0472">Membrane</keyword>
<feature type="transmembrane region" description="Helical" evidence="1">
    <location>
        <begin position="188"/>
        <end position="211"/>
    </location>
</feature>
<dbReference type="EMBL" id="LUUG01000117">
    <property type="protein sequence ID" value="OAH97636.1"/>
    <property type="molecule type" value="Genomic_DNA"/>
</dbReference>
<dbReference type="PROSITE" id="PS51354">
    <property type="entry name" value="GLUTAREDOXIN_2"/>
    <property type="match status" value="1"/>
</dbReference>
<accession>A0A177LVW7</accession>
<evidence type="ECO:0000256" key="1">
    <source>
        <dbReference type="SAM" id="Phobius"/>
    </source>
</evidence>
<feature type="transmembrane region" description="Helical" evidence="1">
    <location>
        <begin position="357"/>
        <end position="378"/>
    </location>
</feature>
<keyword evidence="1" id="KW-0812">Transmembrane</keyword>
<comment type="caution">
    <text evidence="2">The sequence shown here is derived from an EMBL/GenBank/DDBJ whole genome shotgun (WGS) entry which is preliminary data.</text>
</comment>
<feature type="transmembrane region" description="Helical" evidence="1">
    <location>
        <begin position="260"/>
        <end position="288"/>
    </location>
</feature>
<keyword evidence="1" id="KW-1133">Transmembrane helix</keyword>
<dbReference type="RefSeq" id="WP_082879820.1">
    <property type="nucleotide sequence ID" value="NZ_LUUG01000117.1"/>
</dbReference>
<sequence>MLIVKLFPEWSTQLPSILMRFGLALLLSLTITPAVGAVENRVDIEAFVRDGCPHCEQAEQFLAILKGEQPDIRIVIRNISQTPTALERLQQISESRQAGPIRLPTFLVRGEYIVGYSEEAGSGGLIRNALRAGARQVEASDAEAGSCEVQVSESCDVPVSQPAAPESDVFAVNLFGRRIGLDEVGLPAFTLAMGLLDGFNPCSMWVLILMISMLAPMQNRPRMLAVAGAFVVVEGLAYFVFMAAWLNLFLLIGLSRASELVIAGIALLAGAINLKDFWAFGVGVSLSIPASAKPGIYNRIRRILQAENLAGAMLGAVVLALLVQIVELLCTSGFPALYTRILTLRELSGLDYYGYLLLYNLAYMLDDVIVLGVGVVTLSQHRLQEKEGRWLKLLSGLVMVGLGLYLILRGLVE</sequence>
<evidence type="ECO:0000313" key="3">
    <source>
        <dbReference type="Proteomes" id="UP000078090"/>
    </source>
</evidence>
<dbReference type="AlphaFoldDB" id="A0A177LVW7"/>
<name>A0A177LVW7_METMH</name>
<evidence type="ECO:0000313" key="2">
    <source>
        <dbReference type="EMBL" id="OAH97636.1"/>
    </source>
</evidence>
<organism evidence="2 3">
    <name type="scientific">Methylomonas methanica</name>
    <dbReference type="NCBI Taxonomy" id="421"/>
    <lineage>
        <taxon>Bacteria</taxon>
        <taxon>Pseudomonadati</taxon>
        <taxon>Pseudomonadota</taxon>
        <taxon>Gammaproteobacteria</taxon>
        <taxon>Methylococcales</taxon>
        <taxon>Methylococcaceae</taxon>
        <taxon>Methylomonas</taxon>
    </lineage>
</organism>
<feature type="transmembrane region" description="Helical" evidence="1">
    <location>
        <begin position="223"/>
        <end position="248"/>
    </location>
</feature>
<dbReference type="Proteomes" id="UP000078090">
    <property type="component" value="Unassembled WGS sequence"/>
</dbReference>
<reference evidence="3" key="1">
    <citation type="submission" date="2016-03" db="EMBL/GenBank/DDBJ databases">
        <authorList>
            <person name="Heylen K."/>
            <person name="De Vos P."/>
            <person name="Vekeman B."/>
        </authorList>
    </citation>
    <scope>NUCLEOTIDE SEQUENCE [LARGE SCALE GENOMIC DNA]</scope>
    <source>
        <strain evidence="3">R-45363</strain>
    </source>
</reference>
<feature type="transmembrane region" description="Helical" evidence="1">
    <location>
        <begin position="390"/>
        <end position="408"/>
    </location>
</feature>
<dbReference type="SUPFAM" id="SSF52833">
    <property type="entry name" value="Thioredoxin-like"/>
    <property type="match status" value="1"/>
</dbReference>
<dbReference type="Gene3D" id="3.40.30.10">
    <property type="entry name" value="Glutaredoxin"/>
    <property type="match status" value="1"/>
</dbReference>
<feature type="transmembrane region" description="Helical" evidence="1">
    <location>
        <begin position="309"/>
        <end position="337"/>
    </location>
</feature>